<evidence type="ECO:0000256" key="5">
    <source>
        <dbReference type="ARBA" id="ARBA00022679"/>
    </source>
</evidence>
<dbReference type="InterPro" id="IPR038120">
    <property type="entry name" value="Rpb1_funnel_sf"/>
</dbReference>
<dbReference type="InterPro" id="IPR007075">
    <property type="entry name" value="RNA_pol_Rpb1_6"/>
</dbReference>
<comment type="similarity">
    <text evidence="2 15">Belongs to the RNA polymerase beta' chain family.</text>
</comment>
<dbReference type="Gene3D" id="4.10.860.120">
    <property type="entry name" value="RNA polymerase II, clamp domain"/>
    <property type="match status" value="2"/>
</dbReference>
<dbReference type="OMA" id="KPCMGIV"/>
<name>D3BJK4_HETP5</name>
<dbReference type="InterPro" id="IPR000684">
    <property type="entry name" value="RNA_pol_II_repeat_euk"/>
</dbReference>
<evidence type="ECO:0000256" key="7">
    <source>
        <dbReference type="ARBA" id="ARBA00022723"/>
    </source>
</evidence>
<dbReference type="Gene3D" id="1.10.150.390">
    <property type="match status" value="1"/>
</dbReference>
<dbReference type="InterPro" id="IPR006592">
    <property type="entry name" value="RNA_pol_N"/>
</dbReference>
<dbReference type="Pfam" id="PF05001">
    <property type="entry name" value="RNA_pol_Rpb1_R"/>
    <property type="match status" value="11"/>
</dbReference>
<feature type="region of interest" description="Disordered" evidence="16">
    <location>
        <begin position="1480"/>
        <end position="1510"/>
    </location>
</feature>
<dbReference type="InterPro" id="IPR038593">
    <property type="entry name" value="RNA_pol_Rpb1_7_sf"/>
</dbReference>
<dbReference type="FunFam" id="4.10.860.120:FF:000003">
    <property type="entry name" value="DNA-directed RNA polymerase subunit"/>
    <property type="match status" value="1"/>
</dbReference>
<dbReference type="Pfam" id="PF04983">
    <property type="entry name" value="RNA_pol_Rpb1_3"/>
    <property type="match status" value="1"/>
</dbReference>
<dbReference type="Gene3D" id="3.30.1360.140">
    <property type="match status" value="1"/>
</dbReference>
<dbReference type="Gene3D" id="6.20.50.80">
    <property type="match status" value="1"/>
</dbReference>
<dbReference type="GeneID" id="31364210"/>
<keyword evidence="8" id="KW-0677">Repeat</keyword>
<keyword evidence="6 15" id="KW-0548">Nucleotidyltransferase</keyword>
<evidence type="ECO:0000256" key="12">
    <source>
        <dbReference type="ARBA" id="ARBA00023163"/>
    </source>
</evidence>
<keyword evidence="7" id="KW-0479">Metal-binding</keyword>
<dbReference type="PANTHER" id="PTHR19376:SF37">
    <property type="entry name" value="DNA-DIRECTED RNA POLYMERASE II SUBUNIT RPB1"/>
    <property type="match status" value="1"/>
</dbReference>
<feature type="region of interest" description="Disordered" evidence="16">
    <location>
        <begin position="1554"/>
        <end position="1709"/>
    </location>
</feature>
<dbReference type="NCBIfam" id="NF006336">
    <property type="entry name" value="PRK08566.1"/>
    <property type="match status" value="1"/>
</dbReference>
<dbReference type="InterPro" id="IPR007080">
    <property type="entry name" value="RNA_pol_Rpb1_1"/>
</dbReference>
<evidence type="ECO:0000256" key="1">
    <source>
        <dbReference type="ARBA" id="ARBA00004123"/>
    </source>
</evidence>
<evidence type="ECO:0000259" key="17">
    <source>
        <dbReference type="SMART" id="SM00663"/>
    </source>
</evidence>
<feature type="domain" description="RNA polymerase N-terminal" evidence="17">
    <location>
        <begin position="238"/>
        <end position="541"/>
    </location>
</feature>
<dbReference type="Pfam" id="PF04992">
    <property type="entry name" value="RNA_pol_Rpb1_6"/>
    <property type="match status" value="1"/>
</dbReference>
<organism evidence="18 19">
    <name type="scientific">Heterostelium pallidum (strain ATCC 26659 / Pp 5 / PN500)</name>
    <name type="common">Cellular slime mold</name>
    <name type="synonym">Polysphondylium pallidum</name>
    <dbReference type="NCBI Taxonomy" id="670386"/>
    <lineage>
        <taxon>Eukaryota</taxon>
        <taxon>Amoebozoa</taxon>
        <taxon>Evosea</taxon>
        <taxon>Eumycetozoa</taxon>
        <taxon>Dictyostelia</taxon>
        <taxon>Acytosteliales</taxon>
        <taxon>Acytosteliaceae</taxon>
        <taxon>Heterostelium</taxon>
    </lineage>
</organism>
<comment type="catalytic activity">
    <reaction evidence="14 15">
        <text>RNA(n) + a ribonucleoside 5'-triphosphate = RNA(n+1) + diphosphate</text>
        <dbReference type="Rhea" id="RHEA:21248"/>
        <dbReference type="Rhea" id="RHEA-COMP:14527"/>
        <dbReference type="Rhea" id="RHEA-COMP:17342"/>
        <dbReference type="ChEBI" id="CHEBI:33019"/>
        <dbReference type="ChEBI" id="CHEBI:61557"/>
        <dbReference type="ChEBI" id="CHEBI:140395"/>
        <dbReference type="EC" id="2.7.7.6"/>
    </reaction>
</comment>
<gene>
    <name evidence="18" type="primary">rpb1</name>
    <name evidence="18" type="ORF">PPL_08732</name>
</gene>
<evidence type="ECO:0000256" key="15">
    <source>
        <dbReference type="RuleBase" id="RU004279"/>
    </source>
</evidence>
<dbReference type="InterPro" id="IPR044893">
    <property type="entry name" value="RNA_pol_Rpb1_clamp_domain"/>
</dbReference>
<dbReference type="FunFam" id="1.10.132.30:FF:000001">
    <property type="entry name" value="DNA-directed RNA polymerase subunit"/>
    <property type="match status" value="1"/>
</dbReference>
<evidence type="ECO:0000256" key="8">
    <source>
        <dbReference type="ARBA" id="ARBA00022737"/>
    </source>
</evidence>
<dbReference type="EC" id="2.7.7.6" evidence="15"/>
<dbReference type="Gene3D" id="1.10.3450.30">
    <property type="match status" value="1"/>
</dbReference>
<dbReference type="PANTHER" id="PTHR19376">
    <property type="entry name" value="DNA-DIRECTED RNA POLYMERASE"/>
    <property type="match status" value="1"/>
</dbReference>
<evidence type="ECO:0000256" key="10">
    <source>
        <dbReference type="ARBA" id="ARBA00022842"/>
    </source>
</evidence>
<dbReference type="InterPro" id="IPR000722">
    <property type="entry name" value="RNA_pol_asu"/>
</dbReference>
<feature type="compositionally biased region" description="Polar residues" evidence="16">
    <location>
        <begin position="1482"/>
        <end position="1496"/>
    </location>
</feature>
<dbReference type="SUPFAM" id="SSF160651">
    <property type="entry name" value="FLJ32549 C-terminal domain-like"/>
    <property type="match status" value="1"/>
</dbReference>
<dbReference type="InParanoid" id="D3BJK4"/>
<evidence type="ECO:0000256" key="11">
    <source>
        <dbReference type="ARBA" id="ARBA00023125"/>
    </source>
</evidence>
<keyword evidence="19" id="KW-1185">Reference proteome</keyword>
<dbReference type="GO" id="GO:0003677">
    <property type="term" value="F:DNA binding"/>
    <property type="evidence" value="ECO:0007669"/>
    <property type="project" value="UniProtKB-KW"/>
</dbReference>
<dbReference type="Gene3D" id="1.10.132.30">
    <property type="match status" value="1"/>
</dbReference>
<dbReference type="PROSITE" id="PS00115">
    <property type="entry name" value="RNA_POL_II_REPEAT"/>
    <property type="match status" value="16"/>
</dbReference>
<dbReference type="FunFam" id="2.40.40.20:FF:000019">
    <property type="entry name" value="DNA-directed RNA polymerase II subunit RPB1"/>
    <property type="match status" value="1"/>
</dbReference>
<comment type="caution">
    <text evidence="18">The sequence shown here is derived from an EMBL/GenBank/DDBJ whole genome shotgun (WGS) entry which is preliminary data.</text>
</comment>
<dbReference type="GO" id="GO:0006366">
    <property type="term" value="P:transcription by RNA polymerase II"/>
    <property type="evidence" value="ECO:0007669"/>
    <property type="project" value="InterPro"/>
</dbReference>
<dbReference type="FunFam" id="1.10.274.100:FF:000001">
    <property type="entry name" value="DNA-directed RNA polymerase subunit"/>
    <property type="match status" value="1"/>
</dbReference>
<evidence type="ECO:0000313" key="19">
    <source>
        <dbReference type="Proteomes" id="UP000001396"/>
    </source>
</evidence>
<comment type="function">
    <text evidence="15">DNA-dependent RNA polymerase catalyzes the transcription of DNA into RNA using the four ribonucleoside triphosphates as substrates.</text>
</comment>
<dbReference type="Pfam" id="PF09404">
    <property type="entry name" value="C12orf66_like"/>
    <property type="match status" value="1"/>
</dbReference>
<dbReference type="InterPro" id="IPR038060">
    <property type="entry name" value="C12orf66-like_central_sf"/>
</dbReference>
<evidence type="ECO:0000313" key="18">
    <source>
        <dbReference type="EMBL" id="EFA78084.1"/>
    </source>
</evidence>
<dbReference type="FunFam" id="1.10.150.390:FF:000001">
    <property type="entry name" value="DNA-directed RNA polymerase subunit"/>
    <property type="match status" value="1"/>
</dbReference>
<dbReference type="InterPro" id="IPR007066">
    <property type="entry name" value="RNA_pol_Rpb1_3"/>
</dbReference>
<proteinExistence type="inferred from homology"/>
<dbReference type="PRINTS" id="PR01217">
    <property type="entry name" value="PRICHEXTENSN"/>
</dbReference>
<dbReference type="SUPFAM" id="SSF64484">
    <property type="entry name" value="beta and beta-prime subunits of DNA dependent RNA-polymerase"/>
    <property type="match status" value="1"/>
</dbReference>
<evidence type="ECO:0000256" key="6">
    <source>
        <dbReference type="ARBA" id="ARBA00022695"/>
    </source>
</evidence>
<dbReference type="InterPro" id="IPR018544">
    <property type="entry name" value="KICS_2"/>
</dbReference>
<dbReference type="InterPro" id="IPR007083">
    <property type="entry name" value="RNA_pol_Rpb1_4"/>
</dbReference>
<evidence type="ECO:0000256" key="9">
    <source>
        <dbReference type="ARBA" id="ARBA00022833"/>
    </source>
</evidence>
<dbReference type="InterPro" id="IPR007081">
    <property type="entry name" value="RNA_pol_Rpb1_5"/>
</dbReference>
<dbReference type="Proteomes" id="UP000001396">
    <property type="component" value="Unassembled WGS sequence"/>
</dbReference>
<dbReference type="RefSeq" id="XP_020430211.1">
    <property type="nucleotide sequence ID" value="XM_020579536.1"/>
</dbReference>
<keyword evidence="5 15" id="KW-0808">Transferase</keyword>
<dbReference type="Gene3D" id="2.40.40.20">
    <property type="match status" value="1"/>
</dbReference>
<dbReference type="FunCoup" id="D3BJK4">
    <property type="interactions" value="652"/>
</dbReference>
<dbReference type="InterPro" id="IPR007073">
    <property type="entry name" value="RNA_pol_Rpb1_7"/>
</dbReference>
<dbReference type="InterPro" id="IPR042102">
    <property type="entry name" value="RNA_pol_Rpb1_3_sf"/>
</dbReference>
<dbReference type="EMBL" id="ADBJ01000038">
    <property type="protein sequence ID" value="EFA78084.1"/>
    <property type="molecule type" value="Genomic_DNA"/>
</dbReference>
<dbReference type="Gene3D" id="1.10.274.100">
    <property type="entry name" value="RNA polymerase Rpb1, domain 3"/>
    <property type="match status" value="1"/>
</dbReference>
<dbReference type="SMART" id="SM00663">
    <property type="entry name" value="RPOLA_N"/>
    <property type="match status" value="1"/>
</dbReference>
<keyword evidence="13" id="KW-0539">Nucleus</keyword>
<evidence type="ECO:0000256" key="16">
    <source>
        <dbReference type="SAM" id="MobiDB-lite"/>
    </source>
</evidence>
<keyword evidence="11" id="KW-0238">DNA-binding</keyword>
<dbReference type="Gene3D" id="6.10.250.2940">
    <property type="match status" value="1"/>
</dbReference>
<dbReference type="Gene3D" id="3.30.1490.180">
    <property type="entry name" value="RNA polymerase ii"/>
    <property type="match status" value="1"/>
</dbReference>
<dbReference type="InterPro" id="IPR045867">
    <property type="entry name" value="DNA-dir_RpoC_beta_prime"/>
</dbReference>
<dbReference type="GO" id="GO:0003899">
    <property type="term" value="F:DNA-directed RNA polymerase activity"/>
    <property type="evidence" value="ECO:0007669"/>
    <property type="project" value="UniProtKB-EC"/>
</dbReference>
<dbReference type="Pfam" id="PF04990">
    <property type="entry name" value="RNA_pol_Rpb1_7"/>
    <property type="match status" value="1"/>
</dbReference>
<dbReference type="Pfam" id="PF00623">
    <property type="entry name" value="RNA_pol_Rpb1_2"/>
    <property type="match status" value="1"/>
</dbReference>
<evidence type="ECO:0000256" key="2">
    <source>
        <dbReference type="ARBA" id="ARBA00006460"/>
    </source>
</evidence>
<comment type="subcellular location">
    <subcellularLocation>
        <location evidence="1">Nucleus</location>
    </subcellularLocation>
</comment>
<reference evidence="18 19" key="1">
    <citation type="journal article" date="2011" name="Genome Res.">
        <title>Phylogeny-wide analysis of social amoeba genomes highlights ancient origins for complex intercellular communication.</title>
        <authorList>
            <person name="Heidel A.J."/>
            <person name="Lawal H.M."/>
            <person name="Felder M."/>
            <person name="Schilde C."/>
            <person name="Helps N.R."/>
            <person name="Tunggal B."/>
            <person name="Rivero F."/>
            <person name="John U."/>
            <person name="Schleicher M."/>
            <person name="Eichinger L."/>
            <person name="Platzer M."/>
            <person name="Noegel A.A."/>
            <person name="Schaap P."/>
            <person name="Gloeckner G."/>
        </authorList>
    </citation>
    <scope>NUCLEOTIDE SEQUENCE [LARGE SCALE GENOMIC DNA]</scope>
    <source>
        <strain evidence="19">ATCC 26659 / Pp 5 / PN500</strain>
    </source>
</reference>
<dbReference type="GO" id="GO:0046872">
    <property type="term" value="F:metal ion binding"/>
    <property type="evidence" value="ECO:0007669"/>
    <property type="project" value="UniProtKB-KW"/>
</dbReference>
<dbReference type="Pfam" id="PF04998">
    <property type="entry name" value="RNA_pol_Rpb1_5"/>
    <property type="match status" value="1"/>
</dbReference>
<dbReference type="FunFam" id="3.30.1490.180:FF:000001">
    <property type="entry name" value="DNA-directed RNA polymerase subunit"/>
    <property type="match status" value="1"/>
</dbReference>
<dbReference type="GO" id="GO:0005665">
    <property type="term" value="C:RNA polymerase II, core complex"/>
    <property type="evidence" value="ECO:0007669"/>
    <property type="project" value="TreeGrafter"/>
</dbReference>
<dbReference type="CDD" id="cd02733">
    <property type="entry name" value="RNAP_II_RPB1_N"/>
    <property type="match status" value="1"/>
</dbReference>
<dbReference type="Pfam" id="PF05000">
    <property type="entry name" value="RNA_pol_Rpb1_4"/>
    <property type="match status" value="1"/>
</dbReference>
<keyword evidence="10" id="KW-0460">Magnesium</keyword>
<evidence type="ECO:0000256" key="14">
    <source>
        <dbReference type="ARBA" id="ARBA00048552"/>
    </source>
</evidence>
<dbReference type="STRING" id="670386.D3BJK4"/>
<accession>D3BJK4</accession>
<evidence type="ECO:0000256" key="3">
    <source>
        <dbReference type="ARBA" id="ARBA00022478"/>
    </source>
</evidence>
<keyword evidence="4" id="KW-0597">Phosphoprotein</keyword>
<dbReference type="CDD" id="cd02584">
    <property type="entry name" value="RNAP_II_Rpb1_C"/>
    <property type="match status" value="1"/>
</dbReference>
<evidence type="ECO:0000256" key="4">
    <source>
        <dbReference type="ARBA" id="ARBA00022553"/>
    </source>
</evidence>
<keyword evidence="3 15" id="KW-0240">DNA-directed RNA polymerase</keyword>
<protein>
    <recommendedName>
        <fullName evidence="15">DNA-directed RNA polymerase subunit</fullName>
        <ecNumber evidence="15">2.7.7.6</ecNumber>
    </recommendedName>
</protein>
<sequence>MASVQHSTAEVRKVKRVQFGILSPEDIRDMSVALVEHPETYENGKPKIGGLVDPHMGTIDKTQKCATCSGTMAECPGHFGHIELAKPVFHIGFINTVLKILKCVCYHCSKLLVDTDDIHFRQALKIKNPKRRLNAVVDICKNKKVCAVAKGNQEDQVDDLSKTDEELDRKPKADGCGNVLPKITKEELKFVVEFKDVQDDTVEKKSVLSAERVHSILKRIRDDDARAMGLNPEWARPDWMVITVLPVPPPPVRPSIMMDTASRGEDDLTHKLADIVKANRELRKQEKNGAPAHIITEATQFLQFHVATYVDNEIPGLPQAQQRSGRPLKSIRQRLKGKEGRIRGNLMGKRVDFSARTVITADPNLSIDQVGVPRSIALNLTYPETVTPFNIDRMRELIRNGPNEHPGAKYIIREDGTRFDLRFVKKITDTHLECGYKVERHIQDGDVVIFNRQPSLHKMSMMGHRIKVMPYSTFRLNLSVTSPYNADFDGDEMNLHVPQSLETRAEIIEIMMVPRQIVSPQSNRPVMGIVQDTLLGSMKFTKRDTFVERDLMMNILMWLPSWDGKIPPPAIWKPKKLWTGKQLFSLIIPNINLQRFGSTHSDKEKEKSEMAADTVVIIDQGELLTGILCKRSLGAANGSIIHVVMNEHGHDSCRLFIDQTQTVVNHWLINHGFTVGIGDTIADAATMSKVTSAIANAKTQVKELIIKAQSNQFECQPGRSMLESFEKEVNRVLNTARDDAGTSAQRSLQESNNVKAMVNAGSKGSFINISQMMACVGQQNVEGKRVPFGFQNRTLPHFTKDDYGPESRGFVENSYLRGLTPQEFFFHAMGGREGLIDTAVKTSETGYIQRRLVKAMEDVSVKYDATVRNSLGDVIQFAYGEDGLDSCFVENQMFDSLKRDNQDFIKLYKHQIDRSDYGDGWINPLIIEEIRNDSTIRETLDREFKRIEFDRNLLRTEIIPTGEASWPLPVNLRRMIINAHKQFGIDHRTISDLNPAHVVNSIEGLISRLKIIAQIDASEEDTIYSQAWSETHQNATLLFSILLRSTLSSKRVLEEFRLNEKAFNWMVGEVESKFLLSIVNPGEMVGALAAQSIGEPATQMTLNTFHYAGVSSKNVTLGVPRLKEIINIAKTVKTPSLTIYLQPDAAKDSEKAKSVQCQLEYTTMATVTAATEIYYDPDPQQTLVKEDEEFVSRYLLLPDDDTKADDVLSPWVLRIELDREMVTDKKLSLSDITQCIKRDFGRLNCIFSDDNADKLIIRIRTIEDNDSKTDGNDDDDTFLRRIEAKMLSEMVLCGIRGIKKVFMRHDDQVRVNENGAYFSKKEWVLDTDGVNLLEVMSHPDVDHSRTVSNDIIEIIQVLGIEAVRNALLKELRAVISFDGSYVNYRHLAILADVMTYRGHLMAISRHGINRVESGPLMRCSFEETVEILMDAAMFSETDDVKGVTENIILGQLPPLGTGSFEVYLNQDMIKNAHSIAMPEPSTMMSHYNEPGSQTPSHDGGSTPYHHPFSPLDAPFSPFNEQYRGDFSPSYSPARGSSSGGFSYFPASPNYNANSPSYSPTSPSYSPTSPSYSPTSPSYSPTSPSYSPTSPSYSPTSPSYSPTSPYYSPTSPSYSPTSPSYSPTSPSYSPTSPSYSPTSPSYSPTSPSYSPTSPSYSPTSPSYSPTSPSYSPTSPSYSPTSPSYSPTSPSYSPTSPSYSPTSPSYSPTSPSYAPYKKKELLSSVYECLEHLNFSNITKLIKQKQVTDSVIPWNKFLLQIQNLSNCESMYYKHSYLSKTNNIQDQYIQISNDLKSLLKPIVSTGTQQQQQLQKQKQDDDPEYSFFTSLLLQTCIIVQVRIDMIGVYTSLVLSISQTDSNLDMLVNSLDMIPTIYRDKITHPLLLGMKANTNYEISILKNLLKVSLLLSKHVFKDSILLLFQSRVDLDSWRDFDHNQSRTFEQKSGSSGWQSNSIHQWLSLFYNALLSRSTLYFHFPLKTVEEETGGSMLTFREATMKNNPDYGTLIESFCQKSNAYFFGIFYECKGNPYSKIGYCFNNEENIPTGLSSFPPIFYIPSDKAPTQHLPNIISILLENSSAIEKSGEIFYYLDKQKSDMLQTTSYQHPQRHQLESLNDYTYFMVRIDTQLFITVIYKEIKKQKDILITEFLKSIVSNLRNSTHT</sequence>
<keyword evidence="9" id="KW-0862">Zinc</keyword>
<keyword evidence="12 15" id="KW-0804">Transcription</keyword>
<dbReference type="Pfam" id="PF04997">
    <property type="entry name" value="RNA_pol_Rpb1_1"/>
    <property type="match status" value="1"/>
</dbReference>
<evidence type="ECO:0000256" key="13">
    <source>
        <dbReference type="ARBA" id="ARBA00023242"/>
    </source>
</evidence>
<dbReference type="SUPFAM" id="SSF158548">
    <property type="entry name" value="FLJ32549 domain-like"/>
    <property type="match status" value="1"/>
</dbReference>